<proteinExistence type="predicted"/>
<dbReference type="Proteomes" id="UP001058860">
    <property type="component" value="Chromosome"/>
</dbReference>
<evidence type="ECO:0000313" key="4">
    <source>
        <dbReference type="Proteomes" id="UP001058860"/>
    </source>
</evidence>
<name>A0ABY5PKV6_9ACTN</name>
<dbReference type="Gene3D" id="3.20.20.80">
    <property type="entry name" value="Glycosidases"/>
    <property type="match status" value="1"/>
</dbReference>
<dbReference type="SUPFAM" id="SSF51445">
    <property type="entry name" value="(Trans)glycosidases"/>
    <property type="match status" value="1"/>
</dbReference>
<keyword evidence="2" id="KW-0812">Transmembrane</keyword>
<feature type="transmembrane region" description="Helical" evidence="2">
    <location>
        <begin position="12"/>
        <end position="32"/>
    </location>
</feature>
<gene>
    <name evidence="3" type="ORF">LRS13_07185</name>
</gene>
<keyword evidence="4" id="KW-1185">Reference proteome</keyword>
<accession>A0ABY5PKV6</accession>
<dbReference type="InterPro" id="IPR017853">
    <property type="entry name" value="GH"/>
</dbReference>
<evidence type="ECO:0000313" key="3">
    <source>
        <dbReference type="EMBL" id="UUY05297.1"/>
    </source>
</evidence>
<organism evidence="3 4">
    <name type="scientific">Svornostia abyssi</name>
    <dbReference type="NCBI Taxonomy" id="2898438"/>
    <lineage>
        <taxon>Bacteria</taxon>
        <taxon>Bacillati</taxon>
        <taxon>Actinomycetota</taxon>
        <taxon>Thermoleophilia</taxon>
        <taxon>Solirubrobacterales</taxon>
        <taxon>Baekduiaceae</taxon>
        <taxon>Svornostia</taxon>
    </lineage>
</organism>
<reference evidence="4" key="1">
    <citation type="submission" date="2021-11" db="EMBL/GenBank/DDBJ databases">
        <title>Cultivation dependent microbiological survey of springs from the worlds oldest radium mine currently devoted to the extraction of radon-saturated water.</title>
        <authorList>
            <person name="Kapinusova G."/>
            <person name="Smrhova T."/>
            <person name="Strejcek M."/>
            <person name="Suman J."/>
            <person name="Jani K."/>
            <person name="Pajer P."/>
            <person name="Uhlik O."/>
        </authorList>
    </citation>
    <scope>NUCLEOTIDE SEQUENCE [LARGE SCALE GENOMIC DNA]</scope>
    <source>
        <strain evidence="4">J379</strain>
    </source>
</reference>
<evidence type="ECO:0000256" key="1">
    <source>
        <dbReference type="SAM" id="MobiDB-lite"/>
    </source>
</evidence>
<sequence>MTGGTEADRRGVVRVLAVAVAILGTLVLGAVVTAPAHAVTGSYTVGVSDNKPSTFSDPRLKQIGIRTARLVIPWNGITRDPKTIAAWMDAARAHGIQPLVAFDRTRGNNCPQRPCYLPTAKQFAREFKKFRKKYAYVRYYTPWNEANHPGQPTAKRPDRVADFHDAIADQCRKCVVVAGDPLDTAGVGGWMRSYEKRLKTEHRRKVGIWGLHNYVSANYFSTSGTQEALKATKADVWLTETGGIVQMLTYQQATRLEYDEARAARALAFALDLMAKYPCRFKRIYVYNWQAAPKDRFDTGVINPDGRARPSFNVLANAMQASSPIQQAKSRCADLRARQAKSRGK</sequence>
<evidence type="ECO:0000256" key="2">
    <source>
        <dbReference type="SAM" id="Phobius"/>
    </source>
</evidence>
<dbReference type="EMBL" id="CP088295">
    <property type="protein sequence ID" value="UUY05297.1"/>
    <property type="molecule type" value="Genomic_DNA"/>
</dbReference>
<keyword evidence="2" id="KW-1133">Transmembrane helix</keyword>
<dbReference type="RefSeq" id="WP_353865757.1">
    <property type="nucleotide sequence ID" value="NZ_CP088295.1"/>
</dbReference>
<protein>
    <submittedName>
        <fullName evidence="3">Uncharacterized protein</fullName>
    </submittedName>
</protein>
<keyword evidence="2" id="KW-0472">Membrane</keyword>
<feature type="region of interest" description="Disordered" evidence="1">
    <location>
        <begin position="325"/>
        <end position="345"/>
    </location>
</feature>